<reference evidence="1 2" key="2">
    <citation type="submission" date="2019-06" db="EMBL/GenBank/DDBJ databases">
        <authorList>
            <person name="Seo Y."/>
        </authorList>
    </citation>
    <scope>NUCLEOTIDE SEQUENCE [LARGE SCALE GENOMIC DNA]</scope>
    <source>
        <strain evidence="1 2">MaA-Y11</strain>
    </source>
</reference>
<protein>
    <submittedName>
        <fullName evidence="1">Uncharacterized protein</fullName>
    </submittedName>
</protein>
<dbReference type="RefSeq" id="WP_140001157.1">
    <property type="nucleotide sequence ID" value="NZ_VFJE01000055.1"/>
</dbReference>
<dbReference type="AlphaFoldDB" id="A0A501Q455"/>
<organism evidence="1 2">
    <name type="scientific">Flavobacterium microcysteis</name>
    <dbReference type="NCBI Taxonomy" id="2596891"/>
    <lineage>
        <taxon>Bacteria</taxon>
        <taxon>Pseudomonadati</taxon>
        <taxon>Bacteroidota</taxon>
        <taxon>Flavobacteriia</taxon>
        <taxon>Flavobacteriales</taxon>
        <taxon>Flavobacteriaceae</taxon>
        <taxon>Flavobacterium</taxon>
    </lineage>
</organism>
<comment type="caution">
    <text evidence="1">The sequence shown here is derived from an EMBL/GenBank/DDBJ whole genome shotgun (WGS) entry which is preliminary data.</text>
</comment>
<gene>
    <name evidence="1" type="ORF">FJA49_12000</name>
</gene>
<keyword evidence="2" id="KW-1185">Reference proteome</keyword>
<dbReference type="Proteomes" id="UP000319175">
    <property type="component" value="Unassembled WGS sequence"/>
</dbReference>
<evidence type="ECO:0000313" key="1">
    <source>
        <dbReference type="EMBL" id="TPD66997.1"/>
    </source>
</evidence>
<sequence length="231" mass="27518">MIPNIQLKIKWYYLIILFTNLTSAQEQSKKEFNSIVTLSALSPTFNFAPRWNLGYIKKIDKRYWAGIEVGYGNKDIAVNFAKESRIKDDFKIFEIKPEFYYQLNPESKLRHLLSLEIQYLKHTDKFENTWYYNLDNEVYYKFASADYKRIKYGININHNLIYNITENLALMQKVGIGFRKRNVTYSNVINRTEDWGFEETGFIVRTDGYLVDNGICNSFNFNLDLKIIYKF</sequence>
<dbReference type="EMBL" id="VFJE01000055">
    <property type="protein sequence ID" value="TPD66997.1"/>
    <property type="molecule type" value="Genomic_DNA"/>
</dbReference>
<accession>A0A501Q455</accession>
<dbReference type="OrthoDB" id="1256349at2"/>
<evidence type="ECO:0000313" key="2">
    <source>
        <dbReference type="Proteomes" id="UP000319175"/>
    </source>
</evidence>
<name>A0A501Q455_9FLAO</name>
<reference evidence="1 2" key="1">
    <citation type="submission" date="2019-06" db="EMBL/GenBank/DDBJ databases">
        <title>Flavobacterium sp. MaA-Y11 from geoumgang.</title>
        <authorList>
            <person name="Jeong S."/>
        </authorList>
    </citation>
    <scope>NUCLEOTIDE SEQUENCE [LARGE SCALE GENOMIC DNA]</scope>
    <source>
        <strain evidence="1 2">MaA-Y11</strain>
    </source>
</reference>
<proteinExistence type="predicted"/>